<feature type="region of interest" description="Disordered" evidence="6">
    <location>
        <begin position="530"/>
        <end position="568"/>
    </location>
</feature>
<keyword evidence="3" id="KW-0274">FAD</keyword>
<dbReference type="AlphaFoldDB" id="A0A0F6W2D5"/>
<gene>
    <name evidence="7" type="ORF">DB32_002645</name>
</gene>
<dbReference type="GO" id="GO:0016853">
    <property type="term" value="F:isomerase activity"/>
    <property type="evidence" value="ECO:0007669"/>
    <property type="project" value="UniProtKB-KW"/>
</dbReference>
<keyword evidence="7" id="KW-0413">Isomerase</keyword>
<dbReference type="InterPro" id="IPR036188">
    <property type="entry name" value="FAD/NAD-bd_sf"/>
</dbReference>
<evidence type="ECO:0000256" key="4">
    <source>
        <dbReference type="ARBA" id="ARBA00022857"/>
    </source>
</evidence>
<dbReference type="KEGG" id="samy:DB32_002645"/>
<accession>A0A0F6W2D5</accession>
<evidence type="ECO:0000256" key="1">
    <source>
        <dbReference type="ARBA" id="ARBA00022630"/>
    </source>
</evidence>
<dbReference type="Gene3D" id="3.50.50.60">
    <property type="entry name" value="FAD/NAD(P)-binding domain"/>
    <property type="match status" value="2"/>
</dbReference>
<keyword evidence="8" id="KW-1185">Reference proteome</keyword>
<evidence type="ECO:0000313" key="7">
    <source>
        <dbReference type="EMBL" id="AKF05496.1"/>
    </source>
</evidence>
<dbReference type="EMBL" id="CP011125">
    <property type="protein sequence ID" value="AKF05496.1"/>
    <property type="molecule type" value="Genomic_DNA"/>
</dbReference>
<dbReference type="InterPro" id="IPR052206">
    <property type="entry name" value="Retinol_saturase"/>
</dbReference>
<dbReference type="STRING" id="927083.DB32_002645"/>
<dbReference type="PANTHER" id="PTHR46091">
    <property type="entry name" value="BLR7054 PROTEIN"/>
    <property type="match status" value="1"/>
</dbReference>
<evidence type="ECO:0000256" key="3">
    <source>
        <dbReference type="ARBA" id="ARBA00022827"/>
    </source>
</evidence>
<reference evidence="7 8" key="1">
    <citation type="submission" date="2015-03" db="EMBL/GenBank/DDBJ databases">
        <title>Genome assembly of Sandaracinus amylolyticus DSM 53668.</title>
        <authorList>
            <person name="Sharma G."/>
            <person name="Subramanian S."/>
        </authorList>
    </citation>
    <scope>NUCLEOTIDE SEQUENCE [LARGE SCALE GENOMIC DNA]</scope>
    <source>
        <strain evidence="7 8">DSM 53668</strain>
    </source>
</reference>
<evidence type="ECO:0000256" key="2">
    <source>
        <dbReference type="ARBA" id="ARBA00022729"/>
    </source>
</evidence>
<evidence type="ECO:0000313" key="8">
    <source>
        <dbReference type="Proteomes" id="UP000034883"/>
    </source>
</evidence>
<keyword evidence="4" id="KW-0521">NADP</keyword>
<dbReference type="SUPFAM" id="SSF51905">
    <property type="entry name" value="FAD/NAD(P)-binding domain"/>
    <property type="match status" value="1"/>
</dbReference>
<dbReference type="Pfam" id="PF13450">
    <property type="entry name" value="NAD_binding_8"/>
    <property type="match status" value="1"/>
</dbReference>
<protein>
    <submittedName>
        <fullName evidence="7">Carotenoid cis-trans isomerase</fullName>
    </submittedName>
</protein>
<feature type="compositionally biased region" description="Basic and acidic residues" evidence="6">
    <location>
        <begin position="533"/>
        <end position="568"/>
    </location>
</feature>
<dbReference type="PANTHER" id="PTHR46091:SF3">
    <property type="entry name" value="AMINE OXIDASE DOMAIN-CONTAINING PROTEIN"/>
    <property type="match status" value="1"/>
</dbReference>
<organism evidence="7 8">
    <name type="scientific">Sandaracinus amylolyticus</name>
    <dbReference type="NCBI Taxonomy" id="927083"/>
    <lineage>
        <taxon>Bacteria</taxon>
        <taxon>Pseudomonadati</taxon>
        <taxon>Myxococcota</taxon>
        <taxon>Polyangia</taxon>
        <taxon>Polyangiales</taxon>
        <taxon>Sandaracinaceae</taxon>
        <taxon>Sandaracinus</taxon>
    </lineage>
</organism>
<evidence type="ECO:0000256" key="6">
    <source>
        <dbReference type="SAM" id="MobiDB-lite"/>
    </source>
</evidence>
<keyword evidence="5" id="KW-0520">NAD</keyword>
<keyword evidence="2" id="KW-0732">Signal</keyword>
<evidence type="ECO:0000256" key="5">
    <source>
        <dbReference type="ARBA" id="ARBA00023027"/>
    </source>
</evidence>
<sequence>MVIGAGIGGLTSAALLAKSGVRVCVLEMADTPGGYLAGFRRGKFVFDTGIHWLNQCGPEGAVRRILRIVGPGAPETPALRRIRRYKGQSFDYLLTDEPDELRDRIAADAPEQAEGVRRFFEASKALGTSMSGFADHMRIAATMSLLEKAAHGVGMAARGLRSNLLEHLKWSTEDAFDELFEARVMARIFCSEERLLSCLLPLGWAYTHDYQSAPLGGARELWRFLVRAIRAWRGHVACRTRVDRIHVERGRVTGVSYTRGAREGSIRAKYVLAACDQASVYEHMLPPESVDRDWVAKLREAEIGPSHLTVFLGLDRPAEELGFGSEIVMLTRDDVSRRDHNAGDPTRVAITALASSVRDPSLAPPGMGTLRLTVSADIRDHDHWKTGPSLARGSEYVAFKNAYADILIARVEAALSTRIREHVVVREVATPITHLRYTGNRDGSIVGAKPSRANLWSGAAHYLTPIRHLIFSGQWAELGGGVPIAVKAGVNAALLVMKHERSAAFRHLAEAIDGKRATDALDPAWLQTLPASEPRDRARRPVVDDRGCARDREAHDPARVEERVARDP</sequence>
<keyword evidence="1" id="KW-0285">Flavoprotein</keyword>
<name>A0A0F6W2D5_9BACT</name>
<proteinExistence type="predicted"/>
<dbReference type="Proteomes" id="UP000034883">
    <property type="component" value="Chromosome"/>
</dbReference>